<reference evidence="1" key="1">
    <citation type="submission" date="2021-06" db="EMBL/GenBank/DDBJ databases">
        <authorList>
            <person name="Hodson N. C."/>
            <person name="Mongue J. A."/>
            <person name="Jaron S. K."/>
        </authorList>
    </citation>
    <scope>NUCLEOTIDE SEQUENCE</scope>
</reference>
<evidence type="ECO:0000313" key="2">
    <source>
        <dbReference type="Proteomes" id="UP000708208"/>
    </source>
</evidence>
<evidence type="ECO:0000313" key="1">
    <source>
        <dbReference type="EMBL" id="CAG7815597.1"/>
    </source>
</evidence>
<dbReference type="EMBL" id="CAJVCH010347946">
    <property type="protein sequence ID" value="CAG7815597.1"/>
    <property type="molecule type" value="Genomic_DNA"/>
</dbReference>
<dbReference type="AlphaFoldDB" id="A0A8J2KM62"/>
<feature type="non-terminal residue" evidence="1">
    <location>
        <position position="1"/>
    </location>
</feature>
<gene>
    <name evidence="1" type="ORF">AFUS01_LOCUS26264</name>
</gene>
<accession>A0A8J2KM62</accession>
<protein>
    <submittedName>
        <fullName evidence="1">Uncharacterized protein</fullName>
    </submittedName>
</protein>
<comment type="caution">
    <text evidence="1">The sequence shown here is derived from an EMBL/GenBank/DDBJ whole genome shotgun (WGS) entry which is preliminary data.</text>
</comment>
<proteinExistence type="predicted"/>
<name>A0A8J2KM62_9HEXA</name>
<organism evidence="1 2">
    <name type="scientific">Allacma fusca</name>
    <dbReference type="NCBI Taxonomy" id="39272"/>
    <lineage>
        <taxon>Eukaryota</taxon>
        <taxon>Metazoa</taxon>
        <taxon>Ecdysozoa</taxon>
        <taxon>Arthropoda</taxon>
        <taxon>Hexapoda</taxon>
        <taxon>Collembola</taxon>
        <taxon>Symphypleona</taxon>
        <taxon>Sminthuridae</taxon>
        <taxon>Allacma</taxon>
    </lineage>
</organism>
<keyword evidence="2" id="KW-1185">Reference proteome</keyword>
<sequence length="43" mass="5048">IFIYKLSHDEQARRCKDRSLSSLVQFSGGTRLIETWKSCNLME</sequence>
<dbReference type="Proteomes" id="UP000708208">
    <property type="component" value="Unassembled WGS sequence"/>
</dbReference>